<proteinExistence type="predicted"/>
<keyword evidence="2" id="KW-0812">Transmembrane</keyword>
<evidence type="ECO:0000256" key="2">
    <source>
        <dbReference type="SAM" id="Phobius"/>
    </source>
</evidence>
<feature type="compositionally biased region" description="Polar residues" evidence="1">
    <location>
        <begin position="70"/>
        <end position="80"/>
    </location>
</feature>
<dbReference type="OrthoDB" id="6713345at2"/>
<evidence type="ECO:0000313" key="3">
    <source>
        <dbReference type="EMBL" id="SDC38684.1"/>
    </source>
</evidence>
<evidence type="ECO:0000256" key="1">
    <source>
        <dbReference type="SAM" id="MobiDB-lite"/>
    </source>
</evidence>
<reference evidence="4" key="1">
    <citation type="submission" date="2016-09" db="EMBL/GenBank/DDBJ databases">
        <authorList>
            <person name="Varghese N."/>
            <person name="Submissions S."/>
        </authorList>
    </citation>
    <scope>NUCLEOTIDE SEQUENCE [LARGE SCALE GENOMIC DNA]</scope>
    <source>
        <strain evidence="4">ANC 4667</strain>
    </source>
</reference>
<organism evidence="3 4">
    <name type="scientific">Acinetobacter kookii</name>
    <dbReference type="NCBI Taxonomy" id="1226327"/>
    <lineage>
        <taxon>Bacteria</taxon>
        <taxon>Pseudomonadati</taxon>
        <taxon>Pseudomonadota</taxon>
        <taxon>Gammaproteobacteria</taxon>
        <taxon>Moraxellales</taxon>
        <taxon>Moraxellaceae</taxon>
        <taxon>Acinetobacter</taxon>
    </lineage>
</organism>
<dbReference type="Proteomes" id="UP000243468">
    <property type="component" value="Unassembled WGS sequence"/>
</dbReference>
<accession>A0A1G6L608</accession>
<gene>
    <name evidence="3" type="ORF">SAMN05421732_10630</name>
</gene>
<dbReference type="AlphaFoldDB" id="A0A1G6L608"/>
<feature type="transmembrane region" description="Helical" evidence="2">
    <location>
        <begin position="13"/>
        <end position="35"/>
    </location>
</feature>
<protein>
    <submittedName>
        <fullName evidence="3">Uncharacterized protein</fullName>
    </submittedName>
</protein>
<name>A0A1G6L608_9GAMM</name>
<keyword evidence="4" id="KW-1185">Reference proteome</keyword>
<keyword evidence="2" id="KW-0472">Membrane</keyword>
<evidence type="ECO:0000313" key="4">
    <source>
        <dbReference type="Proteomes" id="UP000243468"/>
    </source>
</evidence>
<dbReference type="EMBL" id="FMYO01000006">
    <property type="protein sequence ID" value="SDC38684.1"/>
    <property type="molecule type" value="Genomic_DNA"/>
</dbReference>
<sequence>MSQSGAKPNPKKMIILMSLGLLIPIFLVSMAYLAVSSDEKNQQKYKQQQAEMLERIKAREAAEQAASSATVEPSEQQASK</sequence>
<feature type="region of interest" description="Disordered" evidence="1">
    <location>
        <begin position="59"/>
        <end position="80"/>
    </location>
</feature>
<keyword evidence="2" id="KW-1133">Transmembrane helix</keyword>
<dbReference type="RefSeq" id="WP_092819884.1">
    <property type="nucleotide sequence ID" value="NZ_BAABKJ010000011.1"/>
</dbReference>